<proteinExistence type="predicted"/>
<dbReference type="Gene3D" id="2.60.40.10">
    <property type="entry name" value="Immunoglobulins"/>
    <property type="match status" value="1"/>
</dbReference>
<name>A0ABM7WZQ3_9BACT</name>
<dbReference type="Pfam" id="PF05345">
    <property type="entry name" value="He_PIG"/>
    <property type="match status" value="1"/>
</dbReference>
<keyword evidence="2" id="KW-1185">Reference proteome</keyword>
<evidence type="ECO:0000313" key="1">
    <source>
        <dbReference type="EMBL" id="BDG05028.1"/>
    </source>
</evidence>
<dbReference type="EMBL" id="AP025591">
    <property type="protein sequence ID" value="BDG05028.1"/>
    <property type="molecule type" value="Genomic_DNA"/>
</dbReference>
<gene>
    <name evidence="1" type="ORF">AMOR_40240</name>
</gene>
<dbReference type="InterPro" id="IPR013783">
    <property type="entry name" value="Ig-like_fold"/>
</dbReference>
<protein>
    <submittedName>
        <fullName evidence="1">Uncharacterized protein</fullName>
    </submittedName>
</protein>
<organism evidence="1 2">
    <name type="scientific">Anaeromyxobacter oryzae</name>
    <dbReference type="NCBI Taxonomy" id="2918170"/>
    <lineage>
        <taxon>Bacteria</taxon>
        <taxon>Pseudomonadati</taxon>
        <taxon>Myxococcota</taxon>
        <taxon>Myxococcia</taxon>
        <taxon>Myxococcales</taxon>
        <taxon>Cystobacterineae</taxon>
        <taxon>Anaeromyxobacteraceae</taxon>
        <taxon>Anaeromyxobacter</taxon>
    </lineage>
</organism>
<dbReference type="Proteomes" id="UP001162891">
    <property type="component" value="Chromosome"/>
</dbReference>
<dbReference type="SUPFAM" id="SSF49313">
    <property type="entry name" value="Cadherin-like"/>
    <property type="match status" value="1"/>
</dbReference>
<accession>A0ABM7WZQ3</accession>
<reference evidence="2" key="1">
    <citation type="journal article" date="2022" name="Int. J. Syst. Evol. Microbiol.">
        <title>Anaeromyxobacter oryzae sp. nov., Anaeromyxobacter diazotrophicus sp. nov. and Anaeromyxobacter paludicola sp. nov., isolated from paddy soils.</title>
        <authorList>
            <person name="Itoh H."/>
            <person name="Xu Z."/>
            <person name="Mise K."/>
            <person name="Masuda Y."/>
            <person name="Ushijima N."/>
            <person name="Hayakawa C."/>
            <person name="Shiratori Y."/>
            <person name="Senoo K."/>
        </authorList>
    </citation>
    <scope>NUCLEOTIDE SEQUENCE [LARGE SCALE GENOMIC DNA]</scope>
    <source>
        <strain evidence="2">Red232</strain>
    </source>
</reference>
<evidence type="ECO:0000313" key="2">
    <source>
        <dbReference type="Proteomes" id="UP001162891"/>
    </source>
</evidence>
<dbReference type="InterPro" id="IPR015919">
    <property type="entry name" value="Cadherin-like_sf"/>
</dbReference>
<sequence length="552" mass="56918">MISYSVLPALPAGLSLNTSTGVISGTPSAVTSTAVYTITATNSAGSTTAGVSITVNPGGGGVRTVAGTVTYDFVPAIFDPQAQSGTLAFNQASAKPVRDGTVMLLQGTDTLATATTSDTGQYSITYTPTGTGSLTLVALARTTTPAIEVRDNTDQKALWGISAPLAAANTTLNLHATHGWTGTAYDPSKRTAAPFAILDSMYTASKAVLSARPATSIPPLVVNWSPKNVPQAGDKTQGFITTSHYSPAEGQIYVLGAAAIDTDEFDNHVIVHEWGHFFESKLSRSDSPGGPHGPGDVLDPRVAFGEGYGTAISAMTLNDPIYADTLWGGPGGTLTAGGTDVENNPPDAQIPGAFSEANITGLLYDLFDGANESFDQVALGLGPIVDVLTGPERTTEALTTIASFITGLKGFSPGAVTAIDALLAHYAIGPVTTEWGEGDGPMADMYQTAVVGGGAFAYLLSYGRYNTWAENEYFVFQGNGAQVTISASSSEDVGITLYRQGTVLVRADQYGPGGTEQISGPTQAGQTYVLVLTGYADQGTGEYQVTLNVTSP</sequence>